<dbReference type="GO" id="GO:0046872">
    <property type="term" value="F:metal ion binding"/>
    <property type="evidence" value="ECO:0007669"/>
    <property type="project" value="UniProtKB-KW"/>
</dbReference>
<dbReference type="RefSeq" id="WP_146928866.1">
    <property type="nucleotide sequence ID" value="NZ_BJUB01000010.1"/>
</dbReference>
<keyword evidence="5" id="KW-0378">Hydrolase</keyword>
<evidence type="ECO:0000313" key="9">
    <source>
        <dbReference type="Proteomes" id="UP000321118"/>
    </source>
</evidence>
<feature type="region of interest" description="Disordered" evidence="6">
    <location>
        <begin position="218"/>
        <end position="238"/>
    </location>
</feature>
<dbReference type="PANTHER" id="PTHR30457">
    <property type="entry name" value="5'-NUCLEOTIDASE SURE"/>
    <property type="match status" value="1"/>
</dbReference>
<keyword evidence="4" id="KW-0479">Metal-binding</keyword>
<dbReference type="EMBL" id="BJUB01000010">
    <property type="protein sequence ID" value="GEK22605.1"/>
    <property type="molecule type" value="Genomic_DNA"/>
</dbReference>
<dbReference type="AlphaFoldDB" id="A0A510VBR1"/>
<evidence type="ECO:0000256" key="3">
    <source>
        <dbReference type="ARBA" id="ARBA00012643"/>
    </source>
</evidence>
<evidence type="ECO:0000256" key="5">
    <source>
        <dbReference type="ARBA" id="ARBA00022801"/>
    </source>
</evidence>
<dbReference type="Proteomes" id="UP000321118">
    <property type="component" value="Unassembled WGS sequence"/>
</dbReference>
<dbReference type="PANTHER" id="PTHR30457:SF0">
    <property type="entry name" value="PHOSPHATASE, PUTATIVE (AFU_ORTHOLOGUE AFUA_4G01070)-RELATED"/>
    <property type="match status" value="1"/>
</dbReference>
<proteinExistence type="inferred from homology"/>
<evidence type="ECO:0000256" key="1">
    <source>
        <dbReference type="ARBA" id="ARBA00000815"/>
    </source>
</evidence>
<dbReference type="Gene3D" id="3.40.1210.10">
    <property type="entry name" value="Survival protein SurE-like phosphatase/nucleotidase"/>
    <property type="match status" value="1"/>
</dbReference>
<dbReference type="SUPFAM" id="SSF64167">
    <property type="entry name" value="SurE-like"/>
    <property type="match status" value="1"/>
</dbReference>
<reference evidence="8 9" key="1">
    <citation type="submission" date="2019-07" db="EMBL/GenBank/DDBJ databases">
        <title>Whole genome shotgun sequence of Cellulomonas xylanilytica NBRC 101102.</title>
        <authorList>
            <person name="Hosoyama A."/>
            <person name="Uohara A."/>
            <person name="Ohji S."/>
            <person name="Ichikawa N."/>
        </authorList>
    </citation>
    <scope>NUCLEOTIDE SEQUENCE [LARGE SCALE GENOMIC DNA]</scope>
    <source>
        <strain evidence="8 9">NBRC 101102</strain>
    </source>
</reference>
<dbReference type="GO" id="GO:0008253">
    <property type="term" value="F:5'-nucleotidase activity"/>
    <property type="evidence" value="ECO:0007669"/>
    <property type="project" value="UniProtKB-EC"/>
</dbReference>
<feature type="region of interest" description="Disordered" evidence="6">
    <location>
        <begin position="253"/>
        <end position="273"/>
    </location>
</feature>
<evidence type="ECO:0000256" key="6">
    <source>
        <dbReference type="SAM" id="MobiDB-lite"/>
    </source>
</evidence>
<dbReference type="OrthoDB" id="9780815at2"/>
<dbReference type="InterPro" id="IPR002828">
    <property type="entry name" value="SurE-like_Pase/nucleotidase"/>
</dbReference>
<dbReference type="InterPro" id="IPR036523">
    <property type="entry name" value="SurE-like_sf"/>
</dbReference>
<comment type="catalytic activity">
    <reaction evidence="1">
        <text>a ribonucleoside 5'-phosphate + H2O = a ribonucleoside + phosphate</text>
        <dbReference type="Rhea" id="RHEA:12484"/>
        <dbReference type="ChEBI" id="CHEBI:15377"/>
        <dbReference type="ChEBI" id="CHEBI:18254"/>
        <dbReference type="ChEBI" id="CHEBI:43474"/>
        <dbReference type="ChEBI" id="CHEBI:58043"/>
        <dbReference type="EC" id="3.1.3.5"/>
    </reaction>
</comment>
<dbReference type="EC" id="3.1.3.5" evidence="3"/>
<organism evidence="8 9">
    <name type="scientific">Cellulomonas xylanilytica</name>
    <dbReference type="NCBI Taxonomy" id="233583"/>
    <lineage>
        <taxon>Bacteria</taxon>
        <taxon>Bacillati</taxon>
        <taxon>Actinomycetota</taxon>
        <taxon>Actinomycetes</taxon>
        <taxon>Micrococcales</taxon>
        <taxon>Cellulomonadaceae</taxon>
        <taxon>Cellulomonas</taxon>
    </lineage>
</organism>
<evidence type="ECO:0000256" key="4">
    <source>
        <dbReference type="ARBA" id="ARBA00022723"/>
    </source>
</evidence>
<accession>A0A510VBR1</accession>
<evidence type="ECO:0000259" key="7">
    <source>
        <dbReference type="Pfam" id="PF01975"/>
    </source>
</evidence>
<name>A0A510VBR1_9CELL</name>
<keyword evidence="9" id="KW-1185">Reference proteome</keyword>
<protein>
    <recommendedName>
        <fullName evidence="3">5'-nucleotidase</fullName>
        <ecNumber evidence="3">3.1.3.5</ecNumber>
    </recommendedName>
</protein>
<gene>
    <name evidence="8" type="primary">surE</name>
    <name evidence="8" type="ORF">CXY01_31250</name>
</gene>
<evidence type="ECO:0000256" key="2">
    <source>
        <dbReference type="ARBA" id="ARBA00011062"/>
    </source>
</evidence>
<evidence type="ECO:0000313" key="8">
    <source>
        <dbReference type="EMBL" id="GEK22605.1"/>
    </source>
</evidence>
<feature type="domain" description="Survival protein SurE-like phosphatase/nucleotidase" evidence="7">
    <location>
        <begin position="3"/>
        <end position="188"/>
    </location>
</feature>
<comment type="caution">
    <text evidence="8">The sequence shown here is derived from an EMBL/GenBank/DDBJ whole genome shotgun (WGS) entry which is preliminary data.</text>
</comment>
<sequence>MQVLVTNDDGIESPGLSVLVAAAVRAGHSVSVAAPAREYSGASASLHGSSPDGRLVVEHRRPPGVGADVPCVAVAAAPALIAYYAAFGAFGPRPDLILSGVNRGQNTGHLVLHSGTAGAALAGALHGIRGVAVSLASAAPQHWDTAGAVLQPVLAWAVEHGRTDRVLNLNVPDLPVQGVRGLRQAPLARLGAVQAKVEASDGAVRLTYADVETFAGADATPDEELDPDAPGPDGPVTDSVLLAHGWATLTQLRAPADDPLPDFAGWDGPPPVA</sequence>
<dbReference type="Pfam" id="PF01975">
    <property type="entry name" value="SurE"/>
    <property type="match status" value="1"/>
</dbReference>
<dbReference type="InterPro" id="IPR030048">
    <property type="entry name" value="SurE"/>
</dbReference>
<comment type="similarity">
    <text evidence="2">Belongs to the SurE nucleotidase family.</text>
</comment>